<accession>A0A146L7M3</accession>
<keyword evidence="2" id="KW-0963">Cytoplasm</keyword>
<proteinExistence type="predicted"/>
<dbReference type="GO" id="GO:0005813">
    <property type="term" value="C:centrosome"/>
    <property type="evidence" value="ECO:0007669"/>
    <property type="project" value="UniProtKB-SubCell"/>
</dbReference>
<feature type="region of interest" description="Disordered" evidence="7">
    <location>
        <begin position="2701"/>
        <end position="2725"/>
    </location>
</feature>
<feature type="coiled-coil region" evidence="6">
    <location>
        <begin position="2442"/>
        <end position="2469"/>
    </location>
</feature>
<feature type="coiled-coil region" evidence="6">
    <location>
        <begin position="1131"/>
        <end position="1292"/>
    </location>
</feature>
<comment type="subcellular location">
    <subcellularLocation>
        <location evidence="1">Cytoplasm</location>
        <location evidence="1">Cytoskeleton</location>
        <location evidence="1">Microtubule organizing center</location>
        <location evidence="1">Centrosome</location>
    </subcellularLocation>
</comment>
<dbReference type="GO" id="GO:0005737">
    <property type="term" value="C:cytoplasm"/>
    <property type="evidence" value="ECO:0007669"/>
    <property type="project" value="UniProtKB-ARBA"/>
</dbReference>
<name>A0A146L7M3_LYGHE</name>
<feature type="coiled-coil region" evidence="6">
    <location>
        <begin position="1693"/>
        <end position="1727"/>
    </location>
</feature>
<dbReference type="GO" id="GO:0060090">
    <property type="term" value="F:molecular adaptor activity"/>
    <property type="evidence" value="ECO:0007669"/>
    <property type="project" value="InterPro"/>
</dbReference>
<gene>
    <name evidence="9" type="ORF">g.91161</name>
</gene>
<feature type="coiled-coil region" evidence="6">
    <location>
        <begin position="107"/>
        <end position="134"/>
    </location>
</feature>
<feature type="coiled-coil region" evidence="6">
    <location>
        <begin position="634"/>
        <end position="669"/>
    </location>
</feature>
<feature type="coiled-coil region" evidence="6">
    <location>
        <begin position="1958"/>
        <end position="2203"/>
    </location>
</feature>
<dbReference type="EMBL" id="GDHC01015393">
    <property type="protein sequence ID" value="JAQ03236.1"/>
    <property type="molecule type" value="Transcribed_RNA"/>
</dbReference>
<keyword evidence="4 6" id="KW-0175">Coiled coil</keyword>
<dbReference type="PANTHER" id="PTHR44981:SF2">
    <property type="entry name" value="PERICENTRIN-LIKE PROTEIN, ISOFORM F"/>
    <property type="match status" value="1"/>
</dbReference>
<evidence type="ECO:0000259" key="8">
    <source>
        <dbReference type="Pfam" id="PF10495"/>
    </source>
</evidence>
<organism evidence="9">
    <name type="scientific">Lygus hesperus</name>
    <name type="common">Western plant bug</name>
    <dbReference type="NCBI Taxonomy" id="30085"/>
    <lineage>
        <taxon>Eukaryota</taxon>
        <taxon>Metazoa</taxon>
        <taxon>Ecdysozoa</taxon>
        <taxon>Arthropoda</taxon>
        <taxon>Hexapoda</taxon>
        <taxon>Insecta</taxon>
        <taxon>Pterygota</taxon>
        <taxon>Neoptera</taxon>
        <taxon>Paraneoptera</taxon>
        <taxon>Hemiptera</taxon>
        <taxon>Heteroptera</taxon>
        <taxon>Panheteroptera</taxon>
        <taxon>Cimicomorpha</taxon>
        <taxon>Miridae</taxon>
        <taxon>Mirini</taxon>
        <taxon>Lygus</taxon>
    </lineage>
</organism>
<evidence type="ECO:0000256" key="4">
    <source>
        <dbReference type="ARBA" id="ARBA00023054"/>
    </source>
</evidence>
<dbReference type="InterPro" id="IPR019528">
    <property type="entry name" value="PACT_domain"/>
</dbReference>
<dbReference type="PANTHER" id="PTHR44981">
    <property type="entry name" value="PERICENTRIN-LIKE PROTEIN, ISOFORM F"/>
    <property type="match status" value="1"/>
</dbReference>
<dbReference type="GO" id="GO:0007165">
    <property type="term" value="P:signal transduction"/>
    <property type="evidence" value="ECO:0007669"/>
    <property type="project" value="InterPro"/>
</dbReference>
<feature type="coiled-coil region" evidence="6">
    <location>
        <begin position="2495"/>
        <end position="2579"/>
    </location>
</feature>
<keyword evidence="5" id="KW-0206">Cytoskeleton</keyword>
<evidence type="ECO:0000256" key="3">
    <source>
        <dbReference type="ARBA" id="ARBA00022553"/>
    </source>
</evidence>
<evidence type="ECO:0000256" key="7">
    <source>
        <dbReference type="SAM" id="MobiDB-lite"/>
    </source>
</evidence>
<evidence type="ECO:0000256" key="2">
    <source>
        <dbReference type="ARBA" id="ARBA00022490"/>
    </source>
</evidence>
<reference evidence="9" key="1">
    <citation type="journal article" date="2016" name="Gigascience">
        <title>De novo construction of an expanded transcriptome assembly for the western tarnished plant bug, Lygus hesperus.</title>
        <authorList>
            <person name="Tassone E.E."/>
            <person name="Geib S.M."/>
            <person name="Hall B."/>
            <person name="Fabrick J.A."/>
            <person name="Brent C.S."/>
            <person name="Hull J.J."/>
        </authorList>
    </citation>
    <scope>NUCLEOTIDE SEQUENCE</scope>
</reference>
<feature type="coiled-coil region" evidence="6">
    <location>
        <begin position="1033"/>
        <end position="1060"/>
    </location>
</feature>
<feature type="coiled-coil region" evidence="6">
    <location>
        <begin position="571"/>
        <end position="605"/>
    </location>
</feature>
<dbReference type="InterPro" id="IPR028745">
    <property type="entry name" value="AKAP9/Pericentrin"/>
</dbReference>
<feature type="coiled-coil region" evidence="6">
    <location>
        <begin position="159"/>
        <end position="214"/>
    </location>
</feature>
<evidence type="ECO:0000256" key="5">
    <source>
        <dbReference type="ARBA" id="ARBA00023212"/>
    </source>
</evidence>
<feature type="domain" description="Pericentrin/AKAP-450 centrosomal targeting" evidence="8">
    <location>
        <begin position="2606"/>
        <end position="2674"/>
    </location>
</feature>
<protein>
    <recommendedName>
        <fullName evidence="8">Pericentrin/AKAP-450 centrosomal targeting domain-containing protein</fullName>
    </recommendedName>
</protein>
<sequence length="2756" mass="317166">VEHLNGLKEQNWGRTEQNLLAEQMQKDILAICKENIDKKFEYEKMMSGGKKVDHRVDEFDARHRLELLMKENGQLSHEKETLLMTIAEQQKLIHEFQKGSGCDEGWLQHLEETERNLLQEMKDHKEQHARIEEALRSTGSLHNELQKEKDEIKIKIIEFAKMEKKYQAEKLKAQQLEMESRLLKQEVIDKRELMKILEKEKQQLTDDLSTVKSAFEVTQEKLEFEIQCNRVRLKHVELQNANNEMLENFLTSTQEEKPFFDIDVEYHQKIRQEVEAHYAQALQKMKHYLTAEFTLKAQEEQSDHAKQIKTIIRQQSEAVEKLASIQIKKELAEEDLDTSDYRTLLENMGKCNAEIEAAISAVGNQEVSARIKKSFQDYFNHQLYLAQKLLQDEHRIQYDLSVSTWEHLHESELKLVRLQLQAAQFKDKLCDLTEVSQKEDSVSVYDVFPNENRSLTTSQFIFHVLLKSYFSHVKKYTGSWCSTLQKEIKSIDAEMRKEMMNFGNQIEKNLRDRDFAKEELVIAKGDGLVKAAKGFIESIQGFKRELLSGLTQALDSVFDATKNTLQDFKRENSQLDKLVSLEEEVVKLKREKEESDKQYKSALQLLKSDHDSELKKLDSILLELKHVSEIGCRADALLKLKDELEDKHKKEAEEMRMWYERKVADLEKNFSEEVFSQHSRKMSSSSSCPDDDLDRDKYAAPPDFQCETEVQNDALPAMVDLNDLFPSSETKSIVGKGSRRAPKSNRCSDCVSCAAKILSRLILDESHQEVEDELVRAVNKQEIEGLRSLSNRESRLFTQGIADWEIEERGSTIVTRTIDKIGVECFKSLKVHLESNILEQLRTFDSTMMDKMYRIKDKMDSEFDKLSKLDSKICALSESKSEKLAEEKKPSSRSDDLNEFNRLLKDCDDLDKMKKTLKVLLTQMSQYLSDSENELVRKIKGEILELCPKAVEVEETENFDAPKPGKHVHFAGNLSNIIQELENTFNSESVLDWTHDSSTRFRSDIHSCIRELKLEAAALCKLSDQGNLDGLDSNKVESQIETLRKENLALLQEMNELKMASQSHMDITEQSRVSFCSDLEAVYGDVGDPSNSSLPDARYLLNKARKHLLNIKEQSTTKALEDILMEGDGVIDELQIRCDDLEQQVEVADKQLRSTRQFLEEQAVEREGERDEYNREVSNLQALLKEKDKESSLRERINSEVLASEAKNVPPSSRKVEDLNKELKETTDRLNESLDKERLLQGELKAAIDQIWVLRDIIRNLESQVSAKTEEETELENKIDQLQRELDEKNGAQSVMAHEIETLRNQSLEDSRGFEQLQELEENIKLRFNSSVIRQFQAQIREMGKMLDSQTKELEGNNVGVSSNSLSSPSEEISIREHLEFFNRSKTPEHCPSPVSLPVDEVNKLNEKIVRHARADEVILKKLRDQEIRIVKVTNFAEEMQAERDILHEHVEKLKTQIAEANNKIDFLRHKADESNAAANRDIINENQKLKDSLSEAEQTLNKLNHLLLEKESQLENAEEVISIQQDKLRSLVQCDENALESLRLELAAVVAEKNKLEGLVEKYKSDLQKYGTHPSELKALLADKNEDIKLLQETIARFQNDSDKNSKSSSKGLRVSFAADPESPDVSHESRLRDCPQNDSFHFDDPSQLMPLRSSTHRDIEVSVLQHPTVEPVLDGSLGQNTANNAEDNGELDRLRLELLEKDQHISKLEEQLAAFKKIEKDLLKTKTQLEATVTAITEDKKYYEEQLTSLFDEIKSKDEKCCSLEKLLSQKGTEIIKLSADLQTVQNMAKITQEKLNVAQLLATQENIGSEAHQMKVSSLEKENATLESENSSLLDNLNRLKLDNENLGSQIENLISENETIQGKLTEVIVTKESFVNKCTELGAIKCDLENQVKEVNVENRNLKFQLAEFESERRHFEKTQEHLTSVLSEYESLQTTLNNMRVAYEKQSFETEQLRVAASKSAGLQNEVASLQKEGERLGIALRTEQSTKIGLQKRLNELSNSYESFKNENLALLEENSKLLLSNKEMSKELENFRVSVKNLRDDLSSLKKKEGPYISLLSSIDCDDVKKLYLEVTKLISEVGQLEFERNSLQQELGKMKSSAAGIVLKESELNKLSEQISRLENLNAELKANNYQHSEQLRAEIMKLSQDIQFLQSIEQQANEKLTASLTDNKKLGCKLTRMEKEINRMLRSRKSTSEKGSQILVSPNLSRTATELFEHVPETSGRPERMDLRLVESSNFQQSTVARDVGCQCSRKYQNSAFEVALYEKMKLIEGLKDKLHAEESNSRSLRAEKLDVELNLKTLEKINRLQEKKLEIISSEMRQMSNDRLQLELDVHNEKTSRLHAENELNTERMKTQSIQMENINMMENMRARLNLAMENEGKLKTMVVEKHEECERAVAKLNSVMKRLAECQETCRSLRFEIEKQTRVIADLNGVLARERRSLASVQDQLKSLEGVNVKLRTDLNNEIIKREILQDQLHEYMSANERSASTDSDRVQSMQREIDRLKEKVEILQELNDQWRANAFTPALDQLNELNSNVDSLAKKKRELQSSINDLERERNFLSSQIFKLREERANLRLSSEKMDFAPSVSAKLDIYLGRYFRAESYRKSLVTQKKYLMALLSGFDRSHQKTVSVLVPDFKKTRRRPSFKGVVQTVVAISRMKFFVRKRKTACEAAYMGVLRSLGFTSEDALNKASQHEARPPAHMIYSNSPPTKEYPVSEGARRLKVQTASHSDYLAALQEVQKLTRKN</sequence>
<feature type="compositionally biased region" description="Basic and acidic residues" evidence="7">
    <location>
        <begin position="1626"/>
        <end position="1646"/>
    </location>
</feature>
<evidence type="ECO:0000256" key="6">
    <source>
        <dbReference type="SAM" id="Coils"/>
    </source>
</evidence>
<evidence type="ECO:0000256" key="1">
    <source>
        <dbReference type="ARBA" id="ARBA00004300"/>
    </source>
</evidence>
<keyword evidence="3" id="KW-0597">Phosphoprotein</keyword>
<feature type="coiled-coil region" evidence="6">
    <location>
        <begin position="1812"/>
        <end position="1867"/>
    </location>
</feature>
<evidence type="ECO:0000313" key="9">
    <source>
        <dbReference type="EMBL" id="JAQ03236.1"/>
    </source>
</evidence>
<feature type="coiled-coil region" evidence="6">
    <location>
        <begin position="1896"/>
        <end position="1923"/>
    </location>
</feature>
<feature type="non-terminal residue" evidence="9">
    <location>
        <position position="1"/>
    </location>
</feature>
<dbReference type="Pfam" id="PF10495">
    <property type="entry name" value="PACT_coil_coil"/>
    <property type="match status" value="1"/>
</dbReference>
<feature type="region of interest" description="Disordered" evidence="7">
    <location>
        <begin position="1601"/>
        <end position="1649"/>
    </location>
</feature>